<evidence type="ECO:0000256" key="1">
    <source>
        <dbReference type="SAM" id="Coils"/>
    </source>
</evidence>
<evidence type="ECO:0000313" key="3">
    <source>
        <dbReference type="EMBL" id="KAK1740661.1"/>
    </source>
</evidence>
<feature type="region of interest" description="Disordered" evidence="2">
    <location>
        <begin position="1"/>
        <end position="69"/>
    </location>
</feature>
<evidence type="ECO:0000313" key="4">
    <source>
        <dbReference type="Proteomes" id="UP001224775"/>
    </source>
</evidence>
<feature type="coiled-coil region" evidence="1">
    <location>
        <begin position="318"/>
        <end position="345"/>
    </location>
</feature>
<feature type="compositionally biased region" description="Basic residues" evidence="2">
    <location>
        <begin position="1"/>
        <end position="20"/>
    </location>
</feature>
<feature type="compositionally biased region" description="Polar residues" evidence="2">
    <location>
        <begin position="57"/>
        <end position="68"/>
    </location>
</feature>
<keyword evidence="1" id="KW-0175">Coiled coil</keyword>
<dbReference type="Proteomes" id="UP001224775">
    <property type="component" value="Unassembled WGS sequence"/>
</dbReference>
<proteinExistence type="predicted"/>
<evidence type="ECO:0000256" key="2">
    <source>
        <dbReference type="SAM" id="MobiDB-lite"/>
    </source>
</evidence>
<protein>
    <submittedName>
        <fullName evidence="3">Uncharacterized protein</fullName>
    </submittedName>
</protein>
<reference evidence="3" key="1">
    <citation type="submission" date="2023-06" db="EMBL/GenBank/DDBJ databases">
        <title>Survivors Of The Sea: Transcriptome response of Skeletonema marinoi to long-term dormancy.</title>
        <authorList>
            <person name="Pinder M.I.M."/>
            <person name="Kourtchenko O."/>
            <person name="Robertson E.K."/>
            <person name="Larsson T."/>
            <person name="Maumus F."/>
            <person name="Osuna-Cruz C.M."/>
            <person name="Vancaester E."/>
            <person name="Stenow R."/>
            <person name="Vandepoele K."/>
            <person name="Ploug H."/>
            <person name="Bruchert V."/>
            <person name="Godhe A."/>
            <person name="Topel M."/>
        </authorList>
    </citation>
    <scope>NUCLEOTIDE SEQUENCE</scope>
    <source>
        <strain evidence="3">R05AC</strain>
    </source>
</reference>
<comment type="caution">
    <text evidence="3">The sequence shown here is derived from an EMBL/GenBank/DDBJ whole genome shotgun (WGS) entry which is preliminary data.</text>
</comment>
<name>A0AAD8Y6J3_9STRA</name>
<organism evidence="3 4">
    <name type="scientific">Skeletonema marinoi</name>
    <dbReference type="NCBI Taxonomy" id="267567"/>
    <lineage>
        <taxon>Eukaryota</taxon>
        <taxon>Sar</taxon>
        <taxon>Stramenopiles</taxon>
        <taxon>Ochrophyta</taxon>
        <taxon>Bacillariophyta</taxon>
        <taxon>Coscinodiscophyceae</taxon>
        <taxon>Thalassiosirophycidae</taxon>
        <taxon>Thalassiosirales</taxon>
        <taxon>Skeletonemataceae</taxon>
        <taxon>Skeletonema</taxon>
        <taxon>Skeletonema marinoi-dohrnii complex</taxon>
    </lineage>
</organism>
<sequence length="515" mass="59133">MPKRKRKFNRDNNKRHRSTKQRREQRSGAAADNVDAPVDAPAEENGADVQPAAIATPTPTKRIQQPSLCPSHKVRNAEKKAEGFFNECVKVQNQLNEEKIKTEQLKQELQQLRQQLIDDKNMHEDKAEELKDLLSSEKTAYEKEVNKLKDLLSSGKIAREKEVNELEEQIVMAKSAREKDIEDTNHTHKLKTDKLNNLLQSQQQRYKTKLSSTIDDANKKLEEANELKLEAQETIRAAHKDAERVIVNERNHSTHLQKRLKEKHKTELVALIKSTTTNKRRNNNGEIDEEIVDEEVDDELVDEEVEAVDNTLEREREREQQKKIVDELKAKVKALEQIAPKVIQKKWIKNPNGKKGGTQAWPHHVVLLIMEWLSNRTPPSCIAANIVSLCSIIMPSADIALELPTTPYIRTVRSLLVVVTKTLAAYTVARVPRFHQIYTDGTTRRQTELINMLIGYVTDEGLKTVTLDNMIISPEKKSLSTAQALMQSMENAQKLLKGWREVTKELYPMTRTFWH</sequence>
<feature type="compositionally biased region" description="Low complexity" evidence="2">
    <location>
        <begin position="29"/>
        <end position="40"/>
    </location>
</feature>
<accession>A0AAD8Y6J3</accession>
<dbReference type="EMBL" id="JATAAI010000015">
    <property type="protein sequence ID" value="KAK1740661.1"/>
    <property type="molecule type" value="Genomic_DNA"/>
</dbReference>
<keyword evidence="4" id="KW-1185">Reference proteome</keyword>
<feature type="coiled-coil region" evidence="1">
    <location>
        <begin position="74"/>
        <end position="183"/>
    </location>
</feature>
<feature type="coiled-coil region" evidence="1">
    <location>
        <begin position="207"/>
        <end position="241"/>
    </location>
</feature>
<dbReference type="AlphaFoldDB" id="A0AAD8Y6J3"/>
<gene>
    <name evidence="3" type="ORF">QTG54_008756</name>
</gene>